<feature type="domain" description="DUF4340" evidence="2">
    <location>
        <begin position="65"/>
        <end position="203"/>
    </location>
</feature>
<keyword evidence="4" id="KW-1185">Reference proteome</keyword>
<reference evidence="3 4" key="1">
    <citation type="submission" date="2016-10" db="EMBL/GenBank/DDBJ databases">
        <authorList>
            <person name="de Groot N.N."/>
        </authorList>
    </citation>
    <scope>NUCLEOTIDE SEQUENCE [LARGE SCALE GENOMIC DNA]</scope>
    <source>
        <strain evidence="3 4">Nm146</strain>
    </source>
</reference>
<organism evidence="3 4">
    <name type="scientific">Nitrosomonas nitrosa</name>
    <dbReference type="NCBI Taxonomy" id="52442"/>
    <lineage>
        <taxon>Bacteria</taxon>
        <taxon>Pseudomonadati</taxon>
        <taxon>Pseudomonadota</taxon>
        <taxon>Betaproteobacteria</taxon>
        <taxon>Nitrosomonadales</taxon>
        <taxon>Nitrosomonadaceae</taxon>
        <taxon>Nitrosomonas</taxon>
    </lineage>
</organism>
<feature type="transmembrane region" description="Helical" evidence="1">
    <location>
        <begin position="6"/>
        <end position="24"/>
    </location>
</feature>
<evidence type="ECO:0000256" key="1">
    <source>
        <dbReference type="SAM" id="Phobius"/>
    </source>
</evidence>
<evidence type="ECO:0000259" key="2">
    <source>
        <dbReference type="Pfam" id="PF14238"/>
    </source>
</evidence>
<evidence type="ECO:0000313" key="3">
    <source>
        <dbReference type="EMBL" id="SFM67643.1"/>
    </source>
</evidence>
<keyword evidence="1" id="KW-0812">Transmembrane</keyword>
<dbReference type="EMBL" id="FOUF01000026">
    <property type="protein sequence ID" value="SFM67643.1"/>
    <property type="molecule type" value="Genomic_DNA"/>
</dbReference>
<dbReference type="AlphaFoldDB" id="A0A1I4STK7"/>
<dbReference type="Proteomes" id="UP000199561">
    <property type="component" value="Unassembled WGS sequence"/>
</dbReference>
<keyword evidence="1" id="KW-1133">Transmembrane helix</keyword>
<protein>
    <recommendedName>
        <fullName evidence="2">DUF4340 domain-containing protein</fullName>
    </recommendedName>
</protein>
<keyword evidence="1" id="KW-0472">Membrane</keyword>
<accession>A0A1I4STK7</accession>
<dbReference type="STRING" id="52442.SAMN05421880_12637"/>
<sequence>MHSHSWLNLIMLVTILALAAFLYIRPSLQEETTHRISTYPVAAVQHLQIDRQDSSIELNRTADRWYMSKPIKGRVNESKIDRILEILSATSQHLLPFANLDRYGLQQPMIELHIDQEPFKFGDFAPITNEQYLATRQQVFLVSPRYAASLSVLPTDLLSLKLLAEDEMPVEFILSNMRLKHDEGWQLIPEQTEPSLSQTELNQWAQAWRFAQAIYLTLASGQPEENEREISILLHDGRKIKLIAEQNDSELTLLRVDEGVRYHFPVGLGKRLLDPYTMHREQAVIAE</sequence>
<evidence type="ECO:0000313" key="4">
    <source>
        <dbReference type="Proteomes" id="UP000199561"/>
    </source>
</evidence>
<dbReference type="RefSeq" id="WP_090671059.1">
    <property type="nucleotide sequence ID" value="NZ_FOUF01000026.1"/>
</dbReference>
<name>A0A1I4STK7_9PROT</name>
<gene>
    <name evidence="3" type="ORF">SAMN05421880_12637</name>
</gene>
<dbReference type="Pfam" id="PF14238">
    <property type="entry name" value="DUF4340"/>
    <property type="match status" value="1"/>
</dbReference>
<proteinExistence type="predicted"/>
<dbReference type="InterPro" id="IPR025641">
    <property type="entry name" value="DUF4340"/>
</dbReference>